<protein>
    <recommendedName>
        <fullName evidence="2">AAA+ ATPase domain-containing protein</fullName>
    </recommendedName>
</protein>
<dbReference type="InterPro" id="IPR011703">
    <property type="entry name" value="ATPase_AAA-3"/>
</dbReference>
<dbReference type="PIRSF" id="PIRSF002849">
    <property type="entry name" value="AAA_ATPase_chaperone_MoxR_prd"/>
    <property type="match status" value="1"/>
</dbReference>
<dbReference type="InterPro" id="IPR050764">
    <property type="entry name" value="CbbQ/NirQ/NorQ/GpvN"/>
</dbReference>
<dbReference type="Gene3D" id="3.40.50.300">
    <property type="entry name" value="P-loop containing nucleotide triphosphate hydrolases"/>
    <property type="match status" value="1"/>
</dbReference>
<dbReference type="Proteomes" id="UP000609651">
    <property type="component" value="Unassembled WGS sequence"/>
</dbReference>
<keyword evidence="4" id="KW-1185">Reference proteome</keyword>
<dbReference type="Pfam" id="PF07726">
    <property type="entry name" value="AAA_3"/>
    <property type="match status" value="1"/>
</dbReference>
<feature type="domain" description="AAA+ ATPase" evidence="2">
    <location>
        <begin position="65"/>
        <end position="209"/>
    </location>
</feature>
<comment type="caution">
    <text evidence="3">The sequence shown here is derived from an EMBL/GenBank/DDBJ whole genome shotgun (WGS) entry which is preliminary data.</text>
</comment>
<reference evidence="3 4" key="1">
    <citation type="journal article" date="2020" name="Syst. Appl. Microbiol.">
        <title>Alienimonas chondri sp. nov., a novel planctomycete isolated from the biofilm of the red alga Chondrus crispus.</title>
        <authorList>
            <person name="Vitorino I."/>
            <person name="Albuquerque L."/>
            <person name="Wiegand S."/>
            <person name="Kallscheuer N."/>
            <person name="da Costa M.S."/>
            <person name="Lobo-da-Cunha A."/>
            <person name="Jogler C."/>
            <person name="Lage O.M."/>
        </authorList>
    </citation>
    <scope>NUCLEOTIDE SEQUENCE [LARGE SCALE GENOMIC DNA]</scope>
    <source>
        <strain evidence="3 4">LzC2</strain>
    </source>
</reference>
<sequence>MSSEAPAPTDPAAPPPRASSEVATDADLAELDRLAASYRTLTEQVGRVIVGQSEAVEQVCVALLAGGHALLVGVPGLAKTLLVRTLAEALDLDFNRVQFTPDLMPADVSGGEVPASAGADGPAFRFEPGPIFTNVLLADEINRTPPKTQAALLEAMQERQVTAAGRRHPLPDPFFVLATQNPIESEGTYPLPEAQLDRFLLQIAIDYPTEEDEVEVVRRTTSGPPSPLEPVIGRDQLLAARAAVRKIAVGEQTLRYATRLARASRPGADVSGVNPGALEFVSEYVRWGAGPRAAQALILCAKARAALRGEVHAGGDDVAAVAPAALRHRILPNFHADAAGLTADDLVAKLIAAVPRQPDAGPRWLREILP</sequence>
<organism evidence="3 4">
    <name type="scientific">Alienimonas chondri</name>
    <dbReference type="NCBI Taxonomy" id="2681879"/>
    <lineage>
        <taxon>Bacteria</taxon>
        <taxon>Pseudomonadati</taxon>
        <taxon>Planctomycetota</taxon>
        <taxon>Planctomycetia</taxon>
        <taxon>Planctomycetales</taxon>
        <taxon>Planctomycetaceae</taxon>
        <taxon>Alienimonas</taxon>
    </lineage>
</organism>
<dbReference type="PANTHER" id="PTHR42759">
    <property type="entry name" value="MOXR FAMILY PROTEIN"/>
    <property type="match status" value="1"/>
</dbReference>
<evidence type="ECO:0000259" key="2">
    <source>
        <dbReference type="SMART" id="SM00382"/>
    </source>
</evidence>
<dbReference type="InterPro" id="IPR041628">
    <property type="entry name" value="ChlI/MoxR_AAA_lid"/>
</dbReference>
<dbReference type="RefSeq" id="WP_171189380.1">
    <property type="nucleotide sequence ID" value="NZ_WTPX01000157.1"/>
</dbReference>
<dbReference type="InterPro" id="IPR003593">
    <property type="entry name" value="AAA+_ATPase"/>
</dbReference>
<feature type="region of interest" description="Disordered" evidence="1">
    <location>
        <begin position="1"/>
        <end position="23"/>
    </location>
</feature>
<dbReference type="PANTHER" id="PTHR42759:SF1">
    <property type="entry name" value="MAGNESIUM-CHELATASE SUBUNIT CHLD"/>
    <property type="match status" value="1"/>
</dbReference>
<dbReference type="Gene3D" id="1.10.8.80">
    <property type="entry name" value="Magnesium chelatase subunit I, C-Terminal domain"/>
    <property type="match status" value="1"/>
</dbReference>
<dbReference type="SUPFAM" id="SSF52540">
    <property type="entry name" value="P-loop containing nucleoside triphosphate hydrolases"/>
    <property type="match status" value="1"/>
</dbReference>
<dbReference type="SMART" id="SM00382">
    <property type="entry name" value="AAA"/>
    <property type="match status" value="1"/>
</dbReference>
<dbReference type="InterPro" id="IPR027417">
    <property type="entry name" value="P-loop_NTPase"/>
</dbReference>
<feature type="compositionally biased region" description="Pro residues" evidence="1">
    <location>
        <begin position="8"/>
        <end position="17"/>
    </location>
</feature>
<name>A0ABX1VHX5_9PLAN</name>
<dbReference type="Pfam" id="PF17863">
    <property type="entry name" value="AAA_lid_2"/>
    <property type="match status" value="1"/>
</dbReference>
<dbReference type="CDD" id="cd00009">
    <property type="entry name" value="AAA"/>
    <property type="match status" value="1"/>
</dbReference>
<dbReference type="EMBL" id="WTPX01000157">
    <property type="protein sequence ID" value="NNJ27468.1"/>
    <property type="molecule type" value="Genomic_DNA"/>
</dbReference>
<proteinExistence type="predicted"/>
<evidence type="ECO:0000256" key="1">
    <source>
        <dbReference type="SAM" id="MobiDB-lite"/>
    </source>
</evidence>
<evidence type="ECO:0000313" key="3">
    <source>
        <dbReference type="EMBL" id="NNJ27468.1"/>
    </source>
</evidence>
<evidence type="ECO:0000313" key="4">
    <source>
        <dbReference type="Proteomes" id="UP000609651"/>
    </source>
</evidence>
<accession>A0ABX1VHX5</accession>
<gene>
    <name evidence="3" type="ORF">LzC2_35730</name>
</gene>